<dbReference type="EMBL" id="GBXM01046378">
    <property type="protein sequence ID" value="JAH62199.1"/>
    <property type="molecule type" value="Transcribed_RNA"/>
</dbReference>
<reference evidence="1" key="1">
    <citation type="submission" date="2014-11" db="EMBL/GenBank/DDBJ databases">
        <authorList>
            <person name="Amaro Gonzalez C."/>
        </authorList>
    </citation>
    <scope>NUCLEOTIDE SEQUENCE</scope>
</reference>
<organism evidence="1">
    <name type="scientific">Anguilla anguilla</name>
    <name type="common">European freshwater eel</name>
    <name type="synonym">Muraena anguilla</name>
    <dbReference type="NCBI Taxonomy" id="7936"/>
    <lineage>
        <taxon>Eukaryota</taxon>
        <taxon>Metazoa</taxon>
        <taxon>Chordata</taxon>
        <taxon>Craniata</taxon>
        <taxon>Vertebrata</taxon>
        <taxon>Euteleostomi</taxon>
        <taxon>Actinopterygii</taxon>
        <taxon>Neopterygii</taxon>
        <taxon>Teleostei</taxon>
        <taxon>Anguilliformes</taxon>
        <taxon>Anguillidae</taxon>
        <taxon>Anguilla</taxon>
    </lineage>
</organism>
<reference evidence="1" key="2">
    <citation type="journal article" date="2015" name="Fish Shellfish Immunol.">
        <title>Early steps in the European eel (Anguilla anguilla)-Vibrio vulnificus interaction in the gills: Role of the RtxA13 toxin.</title>
        <authorList>
            <person name="Callol A."/>
            <person name="Pajuelo D."/>
            <person name="Ebbesson L."/>
            <person name="Teles M."/>
            <person name="MacKenzie S."/>
            <person name="Amaro C."/>
        </authorList>
    </citation>
    <scope>NUCLEOTIDE SEQUENCE</scope>
</reference>
<accession>A0A0E9U8F5</accession>
<proteinExistence type="predicted"/>
<evidence type="ECO:0000313" key="1">
    <source>
        <dbReference type="EMBL" id="JAH62199.1"/>
    </source>
</evidence>
<name>A0A0E9U8F5_ANGAN</name>
<protein>
    <submittedName>
        <fullName evidence="1">Uncharacterized protein</fullName>
    </submittedName>
</protein>
<dbReference type="AlphaFoldDB" id="A0A0E9U8F5"/>
<sequence>MADRPGKNAELFISSTIRCNYLPLFNLNSDSMHVCTSCFSNGSRLVG</sequence>